<feature type="compositionally biased region" description="Basic and acidic residues" evidence="1">
    <location>
        <begin position="234"/>
        <end position="267"/>
    </location>
</feature>
<feature type="compositionally biased region" description="Polar residues" evidence="1">
    <location>
        <begin position="1"/>
        <end position="10"/>
    </location>
</feature>
<dbReference type="EMBL" id="JADGJD010000240">
    <property type="protein sequence ID" value="KAJ3053081.1"/>
    <property type="molecule type" value="Genomic_DNA"/>
</dbReference>
<proteinExistence type="predicted"/>
<reference evidence="2" key="1">
    <citation type="submission" date="2020-05" db="EMBL/GenBank/DDBJ databases">
        <title>Phylogenomic resolution of chytrid fungi.</title>
        <authorList>
            <person name="Stajich J.E."/>
            <person name="Amses K."/>
            <person name="Simmons R."/>
            <person name="Seto K."/>
            <person name="Myers J."/>
            <person name="Bonds A."/>
            <person name="Quandt C.A."/>
            <person name="Barry K."/>
            <person name="Liu P."/>
            <person name="Grigoriev I."/>
            <person name="Longcore J.E."/>
            <person name="James T.Y."/>
        </authorList>
    </citation>
    <scope>NUCLEOTIDE SEQUENCE</scope>
    <source>
        <strain evidence="2">JEL0318</strain>
    </source>
</reference>
<evidence type="ECO:0000313" key="3">
    <source>
        <dbReference type="Proteomes" id="UP001212841"/>
    </source>
</evidence>
<comment type="caution">
    <text evidence="2">The sequence shown here is derived from an EMBL/GenBank/DDBJ whole genome shotgun (WGS) entry which is preliminary data.</text>
</comment>
<dbReference type="AlphaFoldDB" id="A0AAD5SDP2"/>
<organism evidence="2 3">
    <name type="scientific">Rhizophlyctis rosea</name>
    <dbReference type="NCBI Taxonomy" id="64517"/>
    <lineage>
        <taxon>Eukaryota</taxon>
        <taxon>Fungi</taxon>
        <taxon>Fungi incertae sedis</taxon>
        <taxon>Chytridiomycota</taxon>
        <taxon>Chytridiomycota incertae sedis</taxon>
        <taxon>Chytridiomycetes</taxon>
        <taxon>Rhizophlyctidales</taxon>
        <taxon>Rhizophlyctidaceae</taxon>
        <taxon>Rhizophlyctis</taxon>
    </lineage>
</organism>
<dbReference type="Proteomes" id="UP001212841">
    <property type="component" value="Unassembled WGS sequence"/>
</dbReference>
<accession>A0AAD5SDP2</accession>
<name>A0AAD5SDP2_9FUNG</name>
<evidence type="ECO:0000256" key="1">
    <source>
        <dbReference type="SAM" id="MobiDB-lite"/>
    </source>
</evidence>
<feature type="compositionally biased region" description="Low complexity" evidence="1">
    <location>
        <begin position="11"/>
        <end position="34"/>
    </location>
</feature>
<feature type="region of interest" description="Disordered" evidence="1">
    <location>
        <begin position="1"/>
        <end position="98"/>
    </location>
</feature>
<evidence type="ECO:0000313" key="2">
    <source>
        <dbReference type="EMBL" id="KAJ3053081.1"/>
    </source>
</evidence>
<gene>
    <name evidence="2" type="ORF">HK097_005115</name>
</gene>
<protein>
    <submittedName>
        <fullName evidence="2">Uncharacterized protein</fullName>
    </submittedName>
</protein>
<feature type="compositionally biased region" description="Low complexity" evidence="1">
    <location>
        <begin position="71"/>
        <end position="83"/>
    </location>
</feature>
<feature type="region of interest" description="Disordered" evidence="1">
    <location>
        <begin position="210"/>
        <end position="270"/>
    </location>
</feature>
<feature type="compositionally biased region" description="Low complexity" evidence="1">
    <location>
        <begin position="210"/>
        <end position="225"/>
    </location>
</feature>
<keyword evidence="3" id="KW-1185">Reference proteome</keyword>
<sequence>MFSPTFSSDNPFSSSLIPNSSSSSPPTASLSYRSTQTRASAPILIAAKRRPPREDIGPGPQDEDDTPPSLPISSLASSSCSPSQSPPSSEPSTAPDIPPITVITSAQFVTSEKTSTGFTAIPNTTLSTPPATLLSSSAPNLTSSTTHTHRHPLCKKVRFDRSLTILPYTCNPHESNPIICSKNPQTLWSKLSDAVSGLRVGPSSNLGMLSSSWPASSSSSASVPSLKAPTSSEADLHGKSGRLDERRKSGDSARRRSSGESVLRRSSEGGQDVQEEGVIYQFAAWKEAKEKCGWEVKVASGGYEGACRLSSSSLDSSLDL</sequence>